<sequence length="532" mass="62189">MSSVKRPRGRPPSSKKTDVSGTYTKLQNTQVRAMSEKKQKKKVESESKQEKANRIISEAIAKAKERGERNIPRVMSPENFPSVSAEGREEKRGRKIKSKPKDKESKKTKTGSSSKIKDKTKIGKLIITLGKKQKRKNESSDEMSDTKQTSQRSFKDEDSQKRRSNRQVKRKKYAEEGEGKQSEEEAKVSVKIKKSSAPLPAEQPLQLFVENPSEEDAAIVDKILSSRIVKKEISAGMTMEEEEFFVKYKNYSYLHCEWATEQQLLKDKRIQQKIKRFKLRQAQRAHFFADMEEEPFNPDYVEVDRVLEVSFCEDKDTGEPVIYYLVKWCSLPYEDSTWELKEDVDQAKIEEFEQLQASRPDSRTLDRPPPNSWKKIEQSREYKNGNQLREYQLEGLNWLLFNWYNRRNCILADEMGLGKTIQSITFLYEILLTGIRGPFLIIAPLSTITNWEREFRTWTDLNVVVYHGSMVSRQMIQQYEMYFRDSQGRIIRGTYRFQAIITTFEMILGGCPELNAIEWRCVIIDEAHRLKN</sequence>
<dbReference type="SMART" id="SM00487">
    <property type="entry name" value="DEXDc"/>
    <property type="match status" value="1"/>
</dbReference>
<feature type="compositionally biased region" description="Basic and acidic residues" evidence="3">
    <location>
        <begin position="34"/>
        <end position="53"/>
    </location>
</feature>
<evidence type="ECO:0000259" key="5">
    <source>
        <dbReference type="PROSITE" id="PS51192"/>
    </source>
</evidence>
<evidence type="ECO:0000313" key="7">
    <source>
        <dbReference type="Proteomes" id="UP000765507"/>
    </source>
</evidence>
<comment type="caution">
    <text evidence="6">The sequence shown here is derived from an EMBL/GenBank/DDBJ whole genome shotgun (WGS) entry which is preliminary data.</text>
</comment>
<dbReference type="GO" id="GO:0005524">
    <property type="term" value="F:ATP binding"/>
    <property type="evidence" value="ECO:0007669"/>
    <property type="project" value="InterPro"/>
</dbReference>
<comment type="catalytic activity">
    <reaction evidence="2">
        <text>ATP + H2O = ADP + phosphate + H(+)</text>
        <dbReference type="Rhea" id="RHEA:13065"/>
        <dbReference type="ChEBI" id="CHEBI:15377"/>
        <dbReference type="ChEBI" id="CHEBI:15378"/>
        <dbReference type="ChEBI" id="CHEBI:30616"/>
        <dbReference type="ChEBI" id="CHEBI:43474"/>
        <dbReference type="ChEBI" id="CHEBI:456216"/>
    </reaction>
</comment>
<dbReference type="Pfam" id="PF00176">
    <property type="entry name" value="SNF2-rel_dom"/>
    <property type="match status" value="1"/>
</dbReference>
<dbReference type="InterPro" id="IPR038718">
    <property type="entry name" value="SNF2-like_sf"/>
</dbReference>
<feature type="compositionally biased region" description="Basic and acidic residues" evidence="3">
    <location>
        <begin position="61"/>
        <end position="71"/>
    </location>
</feature>
<proteinExistence type="predicted"/>
<dbReference type="SUPFAM" id="SSF54160">
    <property type="entry name" value="Chromo domain-like"/>
    <property type="match status" value="2"/>
</dbReference>
<feature type="domain" description="Helicase ATP-binding" evidence="5">
    <location>
        <begin position="400"/>
        <end position="532"/>
    </location>
</feature>
<evidence type="ECO:0000256" key="2">
    <source>
        <dbReference type="ARBA" id="ARBA00049360"/>
    </source>
</evidence>
<feature type="compositionally biased region" description="Basic residues" evidence="3">
    <location>
        <begin position="162"/>
        <end position="172"/>
    </location>
</feature>
<dbReference type="Gene3D" id="2.40.50.40">
    <property type="match status" value="2"/>
</dbReference>
<feature type="compositionally biased region" description="Basic and acidic residues" evidence="3">
    <location>
        <begin position="173"/>
        <end position="187"/>
    </location>
</feature>
<protein>
    <submittedName>
        <fullName evidence="6">Chromodomain helicase DNA binding protein 9</fullName>
    </submittedName>
</protein>
<evidence type="ECO:0000256" key="3">
    <source>
        <dbReference type="SAM" id="MobiDB-lite"/>
    </source>
</evidence>
<dbReference type="OrthoDB" id="5857104at2759"/>
<reference evidence="6 7" key="1">
    <citation type="journal article" date="2020" name="G3 (Bethesda)">
        <title>Draft Genome of the Common Snapping Turtle, Chelydra serpentina, a Model for Phenotypic Plasticity in Reptiles.</title>
        <authorList>
            <person name="Das D."/>
            <person name="Singh S.K."/>
            <person name="Bierstedt J."/>
            <person name="Erickson A."/>
            <person name="Galli G.L.J."/>
            <person name="Crossley D.A. 2nd"/>
            <person name="Rhen T."/>
        </authorList>
    </citation>
    <scope>NUCLEOTIDE SEQUENCE [LARGE SCALE GENOMIC DNA]</scope>
    <source>
        <strain evidence="6">KW</strain>
    </source>
</reference>
<dbReference type="PANTHER" id="PTHR46850">
    <property type="entry name" value="CHROMODOMAIN-HELICASE-DNA-BINDING PROTEIN 9"/>
    <property type="match status" value="1"/>
</dbReference>
<dbReference type="EMBL" id="JAHGAV010000035">
    <property type="protein sequence ID" value="KAG6936211.1"/>
    <property type="molecule type" value="Genomic_DNA"/>
</dbReference>
<dbReference type="SUPFAM" id="SSF52540">
    <property type="entry name" value="P-loop containing nucleoside triphosphate hydrolases"/>
    <property type="match status" value="1"/>
</dbReference>
<dbReference type="Proteomes" id="UP000765507">
    <property type="component" value="Unassembled WGS sequence"/>
</dbReference>
<feature type="non-terminal residue" evidence="6">
    <location>
        <position position="1"/>
    </location>
</feature>
<gene>
    <name evidence="6" type="ORF">G0U57_013219</name>
</gene>
<dbReference type="InterPro" id="IPR051493">
    <property type="entry name" value="CHD"/>
</dbReference>
<dbReference type="SMART" id="SM00298">
    <property type="entry name" value="CHROMO"/>
    <property type="match status" value="2"/>
</dbReference>
<dbReference type="CDD" id="cd18663">
    <property type="entry name" value="CD2_tandem_CHD5-9_like"/>
    <property type="match status" value="1"/>
</dbReference>
<dbReference type="InterPro" id="IPR000330">
    <property type="entry name" value="SNF2_N"/>
</dbReference>
<dbReference type="FunFam" id="2.40.50.40:FF:000001">
    <property type="entry name" value="chromodomain-helicase-DNA-binding protein 8 isoform X4"/>
    <property type="match status" value="1"/>
</dbReference>
<dbReference type="FunFam" id="2.40.50.40:FF:000005">
    <property type="entry name" value="chromodomain-helicase-DNA-binding protein 8 isoform X4"/>
    <property type="match status" value="1"/>
</dbReference>
<accession>A0A8T1T4N4</accession>
<name>A0A8T1T4N4_CHESE</name>
<evidence type="ECO:0000313" key="6">
    <source>
        <dbReference type="EMBL" id="KAG6936211.1"/>
    </source>
</evidence>
<dbReference type="GO" id="GO:0005634">
    <property type="term" value="C:nucleus"/>
    <property type="evidence" value="ECO:0007669"/>
    <property type="project" value="UniProtKB-SubCell"/>
</dbReference>
<dbReference type="PROSITE" id="PS51192">
    <property type="entry name" value="HELICASE_ATP_BIND_1"/>
    <property type="match status" value="1"/>
</dbReference>
<dbReference type="Pfam" id="PF00385">
    <property type="entry name" value="Chromo"/>
    <property type="match status" value="2"/>
</dbReference>
<dbReference type="AlphaFoldDB" id="A0A8T1T4N4"/>
<dbReference type="InterPro" id="IPR000953">
    <property type="entry name" value="Chromo/chromo_shadow_dom"/>
</dbReference>
<feature type="region of interest" description="Disordered" evidence="3">
    <location>
        <begin position="1"/>
        <end position="187"/>
    </location>
</feature>
<feature type="compositionally biased region" description="Polar residues" evidence="3">
    <location>
        <begin position="19"/>
        <end position="32"/>
    </location>
</feature>
<dbReference type="InterPro" id="IPR027417">
    <property type="entry name" value="P-loop_NTPase"/>
</dbReference>
<dbReference type="InterPro" id="IPR016197">
    <property type="entry name" value="Chromo-like_dom_sf"/>
</dbReference>
<dbReference type="InterPro" id="IPR023780">
    <property type="entry name" value="Chromo_domain"/>
</dbReference>
<dbReference type="PROSITE" id="PS50013">
    <property type="entry name" value="CHROMO_2"/>
    <property type="match status" value="2"/>
</dbReference>
<keyword evidence="7" id="KW-1185">Reference proteome</keyword>
<comment type="subcellular location">
    <subcellularLocation>
        <location evidence="1">Nucleus</location>
    </subcellularLocation>
</comment>
<dbReference type="PANTHER" id="PTHR46850:SF1">
    <property type="entry name" value="CHROMODOMAIN-HELICASE-DNA-BINDING PROTEIN 9"/>
    <property type="match status" value="1"/>
</dbReference>
<organism evidence="6 7">
    <name type="scientific">Chelydra serpentina</name>
    <name type="common">Snapping turtle</name>
    <name type="synonym">Testudo serpentina</name>
    <dbReference type="NCBI Taxonomy" id="8475"/>
    <lineage>
        <taxon>Eukaryota</taxon>
        <taxon>Metazoa</taxon>
        <taxon>Chordata</taxon>
        <taxon>Craniata</taxon>
        <taxon>Vertebrata</taxon>
        <taxon>Euteleostomi</taxon>
        <taxon>Archelosauria</taxon>
        <taxon>Testudinata</taxon>
        <taxon>Testudines</taxon>
        <taxon>Cryptodira</taxon>
        <taxon>Durocryptodira</taxon>
        <taxon>Americhelydia</taxon>
        <taxon>Chelydroidea</taxon>
        <taxon>Chelydridae</taxon>
        <taxon>Chelydra</taxon>
    </lineage>
</organism>
<dbReference type="InterPro" id="IPR014001">
    <property type="entry name" value="Helicase_ATP-bd"/>
</dbReference>
<evidence type="ECO:0000259" key="4">
    <source>
        <dbReference type="PROSITE" id="PS50013"/>
    </source>
</evidence>
<feature type="domain" description="Chromo" evidence="4">
    <location>
        <begin position="301"/>
        <end position="367"/>
    </location>
</feature>
<dbReference type="Gene3D" id="3.40.50.10810">
    <property type="entry name" value="Tandem AAA-ATPase domain"/>
    <property type="match status" value="1"/>
</dbReference>
<feature type="domain" description="Chromo" evidence="4">
    <location>
        <begin position="218"/>
        <end position="281"/>
    </location>
</feature>
<evidence type="ECO:0000256" key="1">
    <source>
        <dbReference type="ARBA" id="ARBA00004123"/>
    </source>
</evidence>
<dbReference type="CDD" id="cd18668">
    <property type="entry name" value="CD1_tandem_CHD5-9_like"/>
    <property type="match status" value="1"/>
</dbReference>